<keyword evidence="1" id="KW-0680">Restriction system</keyword>
<dbReference type="InterPro" id="IPR044946">
    <property type="entry name" value="Restrct_endonuc_typeI_TRD_sf"/>
</dbReference>
<evidence type="ECO:0000313" key="3">
    <source>
        <dbReference type="EMBL" id="SDS98547.1"/>
    </source>
</evidence>
<dbReference type="Gene3D" id="3.90.220.20">
    <property type="entry name" value="DNA methylase specificity domains"/>
    <property type="match status" value="1"/>
</dbReference>
<keyword evidence="2" id="KW-0238">DNA-binding</keyword>
<sequence>MRSEWTEVTLTDIYTISSGLSKPAKDFGSGYPFLAFKDVFYNTFVPDELSQLVQSNEKEQAKCSIKRGDVFLTRTSETMDCSGQLIPDTVLSFSSATAGASPPLKAWGRFWL</sequence>
<dbReference type="STRING" id="797277.SAMN05216198_3333"/>
<organism evidence="3 4">
    <name type="scientific">Halopseudomonas litoralis</name>
    <dbReference type="NCBI Taxonomy" id="797277"/>
    <lineage>
        <taxon>Bacteria</taxon>
        <taxon>Pseudomonadati</taxon>
        <taxon>Pseudomonadota</taxon>
        <taxon>Gammaproteobacteria</taxon>
        <taxon>Pseudomonadales</taxon>
        <taxon>Pseudomonadaceae</taxon>
        <taxon>Halopseudomonas</taxon>
    </lineage>
</organism>
<keyword evidence="4" id="KW-1185">Reference proteome</keyword>
<proteinExistence type="predicted"/>
<dbReference type="AlphaFoldDB" id="A0A1H1WMQ2"/>
<evidence type="ECO:0000313" key="4">
    <source>
        <dbReference type="Proteomes" id="UP000243426"/>
    </source>
</evidence>
<gene>
    <name evidence="3" type="ORF">SAMN05216198_3333</name>
</gene>
<protein>
    <submittedName>
        <fullName evidence="3">Type I restriction enzyme, S subunit</fullName>
    </submittedName>
</protein>
<dbReference type="Proteomes" id="UP000243426">
    <property type="component" value="Chromosome I"/>
</dbReference>
<reference evidence="4" key="1">
    <citation type="submission" date="2016-10" db="EMBL/GenBank/DDBJ databases">
        <authorList>
            <person name="Varghese N."/>
            <person name="Submissions S."/>
        </authorList>
    </citation>
    <scope>NUCLEOTIDE SEQUENCE [LARGE SCALE GENOMIC DNA]</scope>
    <source>
        <strain evidence="4">2SM5</strain>
    </source>
</reference>
<evidence type="ECO:0000256" key="2">
    <source>
        <dbReference type="ARBA" id="ARBA00023125"/>
    </source>
</evidence>
<dbReference type="EMBL" id="LT629748">
    <property type="protein sequence ID" value="SDS98547.1"/>
    <property type="molecule type" value="Genomic_DNA"/>
</dbReference>
<name>A0A1H1WMQ2_9GAMM</name>
<dbReference type="GO" id="GO:0003677">
    <property type="term" value="F:DNA binding"/>
    <property type="evidence" value="ECO:0007669"/>
    <property type="project" value="UniProtKB-KW"/>
</dbReference>
<evidence type="ECO:0000256" key="1">
    <source>
        <dbReference type="ARBA" id="ARBA00022747"/>
    </source>
</evidence>
<accession>A0A1H1WMQ2</accession>
<dbReference type="SUPFAM" id="SSF116734">
    <property type="entry name" value="DNA methylase specificity domain"/>
    <property type="match status" value="1"/>
</dbReference>
<dbReference type="GO" id="GO:0009307">
    <property type="term" value="P:DNA restriction-modification system"/>
    <property type="evidence" value="ECO:0007669"/>
    <property type="project" value="UniProtKB-KW"/>
</dbReference>